<dbReference type="STRING" id="157687.HMPREF3180_00708"/>
<evidence type="ECO:0000256" key="4">
    <source>
        <dbReference type="ARBA" id="ARBA00012096"/>
    </source>
</evidence>
<keyword evidence="5" id="KW-0100">Branched-chain amino acid biosynthesis</keyword>
<dbReference type="NCBIfam" id="TIGR01127">
    <property type="entry name" value="ilvA_1Cterm"/>
    <property type="match status" value="1"/>
</dbReference>
<dbReference type="UniPathway" id="UPA00047">
    <property type="reaction ID" value="UER00054"/>
</dbReference>
<dbReference type="PROSITE" id="PS00165">
    <property type="entry name" value="DEHYDRATASE_SER_THR"/>
    <property type="match status" value="1"/>
</dbReference>
<organism evidence="9 10">
    <name type="scientific">Leptotrichia wadei</name>
    <dbReference type="NCBI Taxonomy" id="157687"/>
    <lineage>
        <taxon>Bacteria</taxon>
        <taxon>Fusobacteriati</taxon>
        <taxon>Fusobacteriota</taxon>
        <taxon>Fusobacteriia</taxon>
        <taxon>Fusobacteriales</taxon>
        <taxon>Leptotrichiaceae</taxon>
        <taxon>Leptotrichia</taxon>
    </lineage>
</organism>
<dbReference type="EMBL" id="LSDD01000043">
    <property type="protein sequence ID" value="KXB68613.1"/>
    <property type="molecule type" value="Genomic_DNA"/>
</dbReference>
<dbReference type="InterPro" id="IPR036052">
    <property type="entry name" value="TrpB-like_PALP_sf"/>
</dbReference>
<dbReference type="InterPro" id="IPR001926">
    <property type="entry name" value="TrpB-like_PALP"/>
</dbReference>
<dbReference type="Proteomes" id="UP000070483">
    <property type="component" value="Unassembled WGS sequence"/>
</dbReference>
<evidence type="ECO:0000256" key="6">
    <source>
        <dbReference type="ARBA" id="ARBA00022898"/>
    </source>
</evidence>
<dbReference type="InterPro" id="IPR005789">
    <property type="entry name" value="Thr_deHydtase_catblc"/>
</dbReference>
<comment type="pathway">
    <text evidence="2">Amino-acid biosynthesis; L-isoleucine biosynthesis; 2-oxobutanoate from L-threonine: step 1/1.</text>
</comment>
<dbReference type="Gene3D" id="3.40.50.1100">
    <property type="match status" value="2"/>
</dbReference>
<comment type="caution">
    <text evidence="9">The sequence shown here is derived from an EMBL/GenBank/DDBJ whole genome shotgun (WGS) entry which is preliminary data.</text>
</comment>
<evidence type="ECO:0000256" key="2">
    <source>
        <dbReference type="ARBA" id="ARBA00004810"/>
    </source>
</evidence>
<dbReference type="Gene3D" id="3.30.70.260">
    <property type="match status" value="1"/>
</dbReference>
<dbReference type="CDD" id="cd04886">
    <property type="entry name" value="ACT_ThrD-II-like"/>
    <property type="match status" value="1"/>
</dbReference>
<dbReference type="SUPFAM" id="SSF53686">
    <property type="entry name" value="Tryptophan synthase beta subunit-like PLP-dependent enzymes"/>
    <property type="match status" value="1"/>
</dbReference>
<name>A0A134ALL7_9FUSO</name>
<comment type="similarity">
    <text evidence="3">Belongs to the serine/threonine dehydratase family.</text>
</comment>
<dbReference type="FunFam" id="3.40.50.1100:FF:000007">
    <property type="entry name" value="L-threonine dehydratase catabolic TdcB"/>
    <property type="match status" value="1"/>
</dbReference>
<dbReference type="GO" id="GO:0009097">
    <property type="term" value="P:isoleucine biosynthetic process"/>
    <property type="evidence" value="ECO:0007669"/>
    <property type="project" value="UniProtKB-UniPathway"/>
</dbReference>
<dbReference type="SUPFAM" id="SSF55021">
    <property type="entry name" value="ACT-like"/>
    <property type="match status" value="1"/>
</dbReference>
<accession>A0A134ALL7</accession>
<evidence type="ECO:0000256" key="7">
    <source>
        <dbReference type="ARBA" id="ARBA00023239"/>
    </source>
</evidence>
<dbReference type="InterPro" id="IPR000634">
    <property type="entry name" value="Ser/Thr_deHydtase_PyrdxlP-BS"/>
</dbReference>
<gene>
    <name evidence="9" type="ORF">HMPREF3180_00708</name>
</gene>
<evidence type="ECO:0000259" key="8">
    <source>
        <dbReference type="PROSITE" id="PS51671"/>
    </source>
</evidence>
<evidence type="ECO:0000313" key="10">
    <source>
        <dbReference type="Proteomes" id="UP000070483"/>
    </source>
</evidence>
<sequence length="410" mass="45079">MKKLHKLYDFMEARERLGTVIEKTKLIHSNIFSDESGNDVYIKPENLQRTGAFKIRGAYNKIAKLTEEEKKRGVIAASAGNHAQGVALAAQKLGIKAVIVMPKHTPLIKVEATKRYGADVILTGEVYDEAYEYAKKLQEKEGYTFVHPFDDEDVIEGQGTIALEVLDELPDADIILVPIGGGGLISGIASAAKLKNPLIKIIGVEPEGAASALEARKNKHVVELVEANTIADGTAVKKIGEITFDYIEKYVDDIVTVSDYELMAAFLILVEKHKIVAENSGILSVAGLKKLNVKGKKIISIISGGNIDVLTISSMINKGLIARGRIFTFAVDLPDKPGQLVAVSQILSKQNANVIRLEHNQFKNLDRFHEVELQVTVETNGEEHINKITEEFKKSGYRIKRLNSQAIIDD</sequence>
<keyword evidence="7 9" id="KW-0456">Lyase</keyword>
<dbReference type="GO" id="GO:0003941">
    <property type="term" value="F:L-serine ammonia-lyase activity"/>
    <property type="evidence" value="ECO:0007669"/>
    <property type="project" value="TreeGrafter"/>
</dbReference>
<dbReference type="GO" id="GO:0006565">
    <property type="term" value="P:L-serine catabolic process"/>
    <property type="evidence" value="ECO:0007669"/>
    <property type="project" value="TreeGrafter"/>
</dbReference>
<dbReference type="GO" id="GO:0006567">
    <property type="term" value="P:L-threonine catabolic process"/>
    <property type="evidence" value="ECO:0007669"/>
    <property type="project" value="InterPro"/>
</dbReference>
<dbReference type="AlphaFoldDB" id="A0A134ALL7"/>
<keyword evidence="10" id="KW-1185">Reference proteome</keyword>
<dbReference type="InterPro" id="IPR050147">
    <property type="entry name" value="Ser/Thr_Dehydratase"/>
</dbReference>
<evidence type="ECO:0000256" key="3">
    <source>
        <dbReference type="ARBA" id="ARBA00010869"/>
    </source>
</evidence>
<dbReference type="InterPro" id="IPR044561">
    <property type="entry name" value="ACT_ThrD-II-like"/>
</dbReference>
<protein>
    <recommendedName>
        <fullName evidence="4">threonine ammonia-lyase</fullName>
        <ecNumber evidence="4">4.3.1.19</ecNumber>
    </recommendedName>
</protein>
<feature type="domain" description="ACT" evidence="8">
    <location>
        <begin position="328"/>
        <end position="404"/>
    </location>
</feature>
<dbReference type="InterPro" id="IPR002912">
    <property type="entry name" value="ACT_dom"/>
</dbReference>
<evidence type="ECO:0000256" key="1">
    <source>
        <dbReference type="ARBA" id="ARBA00001933"/>
    </source>
</evidence>
<keyword evidence="6" id="KW-0663">Pyridoxal phosphate</keyword>
<dbReference type="PANTHER" id="PTHR48078">
    <property type="entry name" value="THREONINE DEHYDRATASE, MITOCHONDRIAL-RELATED"/>
    <property type="match status" value="1"/>
</dbReference>
<dbReference type="EC" id="4.3.1.19" evidence="4"/>
<evidence type="ECO:0000313" key="9">
    <source>
        <dbReference type="EMBL" id="KXB68613.1"/>
    </source>
</evidence>
<dbReference type="PATRIC" id="fig|157687.3.peg.706"/>
<evidence type="ECO:0000256" key="5">
    <source>
        <dbReference type="ARBA" id="ARBA00022624"/>
    </source>
</evidence>
<dbReference type="InterPro" id="IPR045865">
    <property type="entry name" value="ACT-like_dom_sf"/>
</dbReference>
<keyword evidence="5" id="KW-0412">Isoleucine biosynthesis</keyword>
<dbReference type="CDD" id="cd01562">
    <property type="entry name" value="Thr-dehyd"/>
    <property type="match status" value="1"/>
</dbReference>
<dbReference type="GO" id="GO:0030170">
    <property type="term" value="F:pyridoxal phosphate binding"/>
    <property type="evidence" value="ECO:0007669"/>
    <property type="project" value="InterPro"/>
</dbReference>
<comment type="cofactor">
    <cofactor evidence="1">
        <name>pyridoxal 5'-phosphate</name>
        <dbReference type="ChEBI" id="CHEBI:597326"/>
    </cofactor>
</comment>
<dbReference type="PROSITE" id="PS51671">
    <property type="entry name" value="ACT"/>
    <property type="match status" value="1"/>
</dbReference>
<keyword evidence="5" id="KW-0028">Amino-acid biosynthesis</keyword>
<reference evidence="10" key="1">
    <citation type="submission" date="2016-01" db="EMBL/GenBank/DDBJ databases">
        <authorList>
            <person name="Mitreva M."/>
            <person name="Pepin K.H."/>
            <person name="Mihindukulasuriya K.A."/>
            <person name="Fulton R."/>
            <person name="Fronick C."/>
            <person name="O'Laughlin M."/>
            <person name="Miner T."/>
            <person name="Herter B."/>
            <person name="Rosa B.A."/>
            <person name="Cordes M."/>
            <person name="Tomlinson C."/>
            <person name="Wollam A."/>
            <person name="Palsikar V.B."/>
            <person name="Mardis E.R."/>
            <person name="Wilson R.K."/>
        </authorList>
    </citation>
    <scope>NUCLEOTIDE SEQUENCE [LARGE SCALE GENOMIC DNA]</scope>
    <source>
        <strain evidence="10">KA00185</strain>
    </source>
</reference>
<dbReference type="Pfam" id="PF00291">
    <property type="entry name" value="PALP"/>
    <property type="match status" value="1"/>
</dbReference>
<dbReference type="PANTHER" id="PTHR48078:SF6">
    <property type="entry name" value="L-THREONINE DEHYDRATASE CATABOLIC TDCB"/>
    <property type="match status" value="1"/>
</dbReference>
<proteinExistence type="inferred from homology"/>
<dbReference type="GO" id="GO:0004794">
    <property type="term" value="F:threonine deaminase activity"/>
    <property type="evidence" value="ECO:0007669"/>
    <property type="project" value="UniProtKB-EC"/>
</dbReference>